<dbReference type="Proteomes" id="UP000008022">
    <property type="component" value="Unassembled WGS sequence"/>
</dbReference>
<sequence length="199" mass="21133">MARRAAAADGESRRRLAAPHPPRLSPLNFTRGVQFGEQEGRRRATAALGIGSGGGGGGATKASPARVVAADMPEPVRWLPPKLVLPGCVAIAARTRFSCYLAGARAIDNTAAKKDIAEKINHAGFGFDGLVYVTVVAALTDGQRSQQLAEMAQPARCTTVFNIQPKGQYHLIKAHFSENEIENGENGKVDVVTWSILAF</sequence>
<evidence type="ECO:0000256" key="1">
    <source>
        <dbReference type="SAM" id="MobiDB-lite"/>
    </source>
</evidence>
<organism evidence="2 3">
    <name type="scientific">Oryza rufipogon</name>
    <name type="common">Brownbeard rice</name>
    <name type="synonym">Asian wild rice</name>
    <dbReference type="NCBI Taxonomy" id="4529"/>
    <lineage>
        <taxon>Eukaryota</taxon>
        <taxon>Viridiplantae</taxon>
        <taxon>Streptophyta</taxon>
        <taxon>Embryophyta</taxon>
        <taxon>Tracheophyta</taxon>
        <taxon>Spermatophyta</taxon>
        <taxon>Magnoliopsida</taxon>
        <taxon>Liliopsida</taxon>
        <taxon>Poales</taxon>
        <taxon>Poaceae</taxon>
        <taxon>BOP clade</taxon>
        <taxon>Oryzoideae</taxon>
        <taxon>Oryzeae</taxon>
        <taxon>Oryzinae</taxon>
        <taxon>Oryza</taxon>
    </lineage>
</organism>
<dbReference type="AlphaFoldDB" id="A0A0E0P725"/>
<name>A0A0E0P725_ORYRU</name>
<feature type="region of interest" description="Disordered" evidence="1">
    <location>
        <begin position="1"/>
        <end position="30"/>
    </location>
</feature>
<reference evidence="2" key="2">
    <citation type="submission" date="2015-06" db="UniProtKB">
        <authorList>
            <consortium name="EnsemblPlants"/>
        </authorList>
    </citation>
    <scope>IDENTIFICATION</scope>
</reference>
<dbReference type="OMA" id="KINHAGF"/>
<dbReference type="HOGENOM" id="CLU_118803_0_0_1"/>
<keyword evidence="3" id="KW-1185">Reference proteome</keyword>
<dbReference type="EnsemblPlants" id="ORUFI04G07950.1">
    <property type="protein sequence ID" value="ORUFI04G07950.1"/>
    <property type="gene ID" value="ORUFI04G07950"/>
</dbReference>
<evidence type="ECO:0000313" key="3">
    <source>
        <dbReference type="Proteomes" id="UP000008022"/>
    </source>
</evidence>
<dbReference type="STRING" id="4529.A0A0E0P725"/>
<proteinExistence type="predicted"/>
<dbReference type="Gramene" id="ORUFI04G07950.1">
    <property type="protein sequence ID" value="ORUFI04G07950.1"/>
    <property type="gene ID" value="ORUFI04G07950"/>
</dbReference>
<protein>
    <submittedName>
        <fullName evidence="2">Uncharacterized protein</fullName>
    </submittedName>
</protein>
<evidence type="ECO:0000313" key="2">
    <source>
        <dbReference type="EnsemblPlants" id="ORUFI04G07950.1"/>
    </source>
</evidence>
<reference evidence="3" key="1">
    <citation type="submission" date="2013-06" db="EMBL/GenBank/DDBJ databases">
        <authorList>
            <person name="Zhao Q."/>
        </authorList>
    </citation>
    <scope>NUCLEOTIDE SEQUENCE</scope>
    <source>
        <strain evidence="3">cv. W1943</strain>
    </source>
</reference>
<accession>A0A0E0P725</accession>